<dbReference type="Gene3D" id="1.10.357.10">
    <property type="entry name" value="Tetracycline Repressor, domain 2"/>
    <property type="match status" value="1"/>
</dbReference>
<evidence type="ECO:0000259" key="3">
    <source>
        <dbReference type="PROSITE" id="PS50977"/>
    </source>
</evidence>
<dbReference type="InterPro" id="IPR009057">
    <property type="entry name" value="Homeodomain-like_sf"/>
</dbReference>
<sequence length="184" mass="19761">MTRRETLVQAAVDVVATSGLKGLTHRAVDGRAGLPSGSAANVFRDRDSLIRGVLDELERRSRELWATVPPEHLKSIDDLARVLANWLGRMTTEPDATLTRARLAMTLAYPEQVASGHLGLLTVLERAMADCGVTKITSRSRAVAAFLDGHLLHALTVAPAQKLSARQLLPVLRGLLGNDEGTVG</sequence>
<dbReference type="SUPFAM" id="SSF46689">
    <property type="entry name" value="Homeodomain-like"/>
    <property type="match status" value="1"/>
</dbReference>
<dbReference type="PROSITE" id="PS50977">
    <property type="entry name" value="HTH_TETR_2"/>
    <property type="match status" value="1"/>
</dbReference>
<dbReference type="RefSeq" id="WP_091530638.1">
    <property type="nucleotide sequence ID" value="NZ_LT629772.1"/>
</dbReference>
<dbReference type="OrthoDB" id="7506349at2"/>
<evidence type="ECO:0000313" key="4">
    <source>
        <dbReference type="EMBL" id="SDT43737.1"/>
    </source>
</evidence>
<dbReference type="InterPro" id="IPR041583">
    <property type="entry name" value="TetR_C_31"/>
</dbReference>
<proteinExistence type="predicted"/>
<keyword evidence="5" id="KW-1185">Reference proteome</keyword>
<dbReference type="InterPro" id="IPR001647">
    <property type="entry name" value="HTH_TetR"/>
</dbReference>
<feature type="domain" description="HTH tetR-type" evidence="3">
    <location>
        <begin position="1"/>
        <end position="61"/>
    </location>
</feature>
<dbReference type="STRING" id="630515.SAMN04489812_5837"/>
<accession>A0A1H2ACZ3</accession>
<name>A0A1H2ACZ3_9ACTN</name>
<reference evidence="4 5" key="1">
    <citation type="submission" date="2016-10" db="EMBL/GenBank/DDBJ databases">
        <authorList>
            <person name="de Groot N.N."/>
        </authorList>
    </citation>
    <scope>NUCLEOTIDE SEQUENCE [LARGE SCALE GENOMIC DNA]</scope>
    <source>
        <strain evidence="4 5">DSM 21800</strain>
    </source>
</reference>
<protein>
    <submittedName>
        <fullName evidence="4">DNA-binding transcriptional regulator YbjK</fullName>
    </submittedName>
</protein>
<dbReference type="Proteomes" id="UP000199103">
    <property type="component" value="Chromosome I"/>
</dbReference>
<dbReference type="Pfam" id="PF17940">
    <property type="entry name" value="TetR_C_31"/>
    <property type="match status" value="1"/>
</dbReference>
<organism evidence="4 5">
    <name type="scientific">Microlunatus soli</name>
    <dbReference type="NCBI Taxonomy" id="630515"/>
    <lineage>
        <taxon>Bacteria</taxon>
        <taxon>Bacillati</taxon>
        <taxon>Actinomycetota</taxon>
        <taxon>Actinomycetes</taxon>
        <taxon>Propionibacteriales</taxon>
        <taxon>Propionibacteriaceae</taxon>
        <taxon>Microlunatus</taxon>
    </lineage>
</organism>
<dbReference type="EMBL" id="LT629772">
    <property type="protein sequence ID" value="SDT43737.1"/>
    <property type="molecule type" value="Genomic_DNA"/>
</dbReference>
<evidence type="ECO:0000313" key="5">
    <source>
        <dbReference type="Proteomes" id="UP000199103"/>
    </source>
</evidence>
<evidence type="ECO:0000256" key="1">
    <source>
        <dbReference type="ARBA" id="ARBA00023125"/>
    </source>
</evidence>
<dbReference type="AlphaFoldDB" id="A0A1H2ACZ3"/>
<evidence type="ECO:0000256" key="2">
    <source>
        <dbReference type="PROSITE-ProRule" id="PRU00335"/>
    </source>
</evidence>
<keyword evidence="1 2" id="KW-0238">DNA-binding</keyword>
<feature type="DNA-binding region" description="H-T-H motif" evidence="2">
    <location>
        <begin position="24"/>
        <end position="43"/>
    </location>
</feature>
<dbReference type="GO" id="GO:0003677">
    <property type="term" value="F:DNA binding"/>
    <property type="evidence" value="ECO:0007669"/>
    <property type="project" value="UniProtKB-UniRule"/>
</dbReference>
<gene>
    <name evidence="4" type="ORF">SAMN04489812_5837</name>
</gene>